<dbReference type="Pfam" id="PF01595">
    <property type="entry name" value="CNNM"/>
    <property type="match status" value="1"/>
</dbReference>
<feature type="transmembrane region" description="Helical" evidence="9">
    <location>
        <begin position="127"/>
        <end position="149"/>
    </location>
</feature>
<dbReference type="InterPro" id="IPR005170">
    <property type="entry name" value="Transptr-assoc_dom"/>
</dbReference>
<dbReference type="RefSeq" id="WP_183412310.1">
    <property type="nucleotide sequence ID" value="NZ_JACHYB010000001.1"/>
</dbReference>
<keyword evidence="6 8" id="KW-0472">Membrane</keyword>
<evidence type="ECO:0000256" key="1">
    <source>
        <dbReference type="ARBA" id="ARBA00004141"/>
    </source>
</evidence>
<feature type="transmembrane region" description="Helical" evidence="9">
    <location>
        <begin position="56"/>
        <end position="76"/>
    </location>
</feature>
<dbReference type="SUPFAM" id="SSF54631">
    <property type="entry name" value="CBS-domain pair"/>
    <property type="match status" value="1"/>
</dbReference>
<dbReference type="InterPro" id="IPR002550">
    <property type="entry name" value="CNNM"/>
</dbReference>
<dbReference type="PANTHER" id="PTHR22777">
    <property type="entry name" value="HEMOLYSIN-RELATED"/>
    <property type="match status" value="1"/>
</dbReference>
<dbReference type="Gene3D" id="3.30.465.10">
    <property type="match status" value="1"/>
</dbReference>
<keyword evidence="13" id="KW-1185">Reference proteome</keyword>
<protein>
    <submittedName>
        <fullName evidence="12">CBS domain containing-hemolysin-like protein</fullName>
    </submittedName>
</protein>
<keyword evidence="2 8" id="KW-0812">Transmembrane</keyword>
<dbReference type="PROSITE" id="PS51371">
    <property type="entry name" value="CBS"/>
    <property type="match status" value="1"/>
</dbReference>
<evidence type="ECO:0000256" key="5">
    <source>
        <dbReference type="ARBA" id="ARBA00023122"/>
    </source>
</evidence>
<dbReference type="InterPro" id="IPR044751">
    <property type="entry name" value="Ion_transp-like_CBS"/>
</dbReference>
<dbReference type="Pfam" id="PF03471">
    <property type="entry name" value="CorC_HlyC"/>
    <property type="match status" value="1"/>
</dbReference>
<sequence length="423" mass="48924">MWLYLLILIAFLFAAFFSGMEIALISASQLRFELEKRPYRFSSILLSFLFHHQEQFIVTTLVGNTIAIVIFTSKLAEITTPFFTFTHSDIFITLIQTLVASTFLLIFGEYLPKVISRSNPNLFLRSFSILFGLFYVILYPLVWIIIQLYKLIFGLLHISIHHKPISSFSRVDFDYLVQENINQQIEKEEIIDPEEEILQNALDFSSVKLRDCMVPRTELIAIDQQTATTEQLKQLFIDTGHSKIILYQNDIDNIVGYIHSSEMLRHPEIWKNYVNSVPIVPETMPAHHLMKLLNQMHKSLAVVVDEFGGTAGIVTLEDILEEIFGEIEDEHDKNALVMKQIDDTSYILSARLEIETVNHQLHLNLPESEIYMTLAGLILHYLQHLPKVNEVIQIESFEFRILKMGQNRIELVKLLINPSSQKN</sequence>
<evidence type="ECO:0000256" key="7">
    <source>
        <dbReference type="PROSITE-ProRule" id="PRU00703"/>
    </source>
</evidence>
<evidence type="ECO:0000256" key="4">
    <source>
        <dbReference type="ARBA" id="ARBA00022989"/>
    </source>
</evidence>
<dbReference type="InterPro" id="IPR046342">
    <property type="entry name" value="CBS_dom_sf"/>
</dbReference>
<feature type="domain" description="CBS" evidence="10">
    <location>
        <begin position="273"/>
        <end position="330"/>
    </location>
</feature>
<keyword evidence="3" id="KW-0677">Repeat</keyword>
<keyword evidence="4 8" id="KW-1133">Transmembrane helix</keyword>
<comment type="caution">
    <text evidence="12">The sequence shown here is derived from an EMBL/GenBank/DDBJ whole genome shotgun (WGS) entry which is preliminary data.</text>
</comment>
<gene>
    <name evidence="12" type="ORF">FHX64_000576</name>
</gene>
<dbReference type="Proteomes" id="UP000544222">
    <property type="component" value="Unassembled WGS sequence"/>
</dbReference>
<dbReference type="CDD" id="cd04590">
    <property type="entry name" value="CBS_pair_CorC_HlyC_assoc"/>
    <property type="match status" value="1"/>
</dbReference>
<dbReference type="PANTHER" id="PTHR22777:SF17">
    <property type="entry name" value="UPF0053 PROTEIN SLL0260"/>
    <property type="match status" value="1"/>
</dbReference>
<evidence type="ECO:0000259" key="10">
    <source>
        <dbReference type="PROSITE" id="PS51371"/>
    </source>
</evidence>
<proteinExistence type="predicted"/>
<evidence type="ECO:0000256" key="3">
    <source>
        <dbReference type="ARBA" id="ARBA00022737"/>
    </source>
</evidence>
<accession>A0A7W5DPL4</accession>
<dbReference type="GO" id="GO:0005886">
    <property type="term" value="C:plasma membrane"/>
    <property type="evidence" value="ECO:0007669"/>
    <property type="project" value="TreeGrafter"/>
</dbReference>
<dbReference type="SMART" id="SM01091">
    <property type="entry name" value="CorC_HlyC"/>
    <property type="match status" value="1"/>
</dbReference>
<feature type="transmembrane region" description="Helical" evidence="9">
    <location>
        <begin position="88"/>
        <end position="107"/>
    </location>
</feature>
<dbReference type="GO" id="GO:0050660">
    <property type="term" value="F:flavin adenine dinucleotide binding"/>
    <property type="evidence" value="ECO:0007669"/>
    <property type="project" value="InterPro"/>
</dbReference>
<dbReference type="InterPro" id="IPR016169">
    <property type="entry name" value="FAD-bd_PCMH_sub2"/>
</dbReference>
<dbReference type="Pfam" id="PF00571">
    <property type="entry name" value="CBS"/>
    <property type="match status" value="1"/>
</dbReference>
<evidence type="ECO:0000313" key="13">
    <source>
        <dbReference type="Proteomes" id="UP000544222"/>
    </source>
</evidence>
<dbReference type="Gene3D" id="3.10.580.10">
    <property type="entry name" value="CBS-domain"/>
    <property type="match status" value="1"/>
</dbReference>
<evidence type="ECO:0000256" key="2">
    <source>
        <dbReference type="ARBA" id="ARBA00022692"/>
    </source>
</evidence>
<evidence type="ECO:0000256" key="6">
    <source>
        <dbReference type="ARBA" id="ARBA00023136"/>
    </source>
</evidence>
<keyword evidence="5 7" id="KW-0129">CBS domain</keyword>
<name>A0A7W5DPL4_9PORP</name>
<reference evidence="12 13" key="1">
    <citation type="submission" date="2020-08" db="EMBL/GenBank/DDBJ databases">
        <title>Genomic Encyclopedia of Type Strains, Phase IV (KMG-IV): sequencing the most valuable type-strain genomes for metagenomic binning, comparative biology and taxonomic classification.</title>
        <authorList>
            <person name="Goeker M."/>
        </authorList>
    </citation>
    <scope>NUCLEOTIDE SEQUENCE [LARGE SCALE GENOMIC DNA]</scope>
    <source>
        <strain evidence="12 13">DSM 27471</strain>
    </source>
</reference>
<dbReference type="InterPro" id="IPR036318">
    <property type="entry name" value="FAD-bd_PCMH-like_sf"/>
</dbReference>
<comment type="subcellular location">
    <subcellularLocation>
        <location evidence="1">Membrane</location>
        <topology evidence="1">Multi-pass membrane protein</topology>
    </subcellularLocation>
</comment>
<feature type="domain" description="CNNM transmembrane" evidence="11">
    <location>
        <begin position="1"/>
        <end position="195"/>
    </location>
</feature>
<dbReference type="SUPFAM" id="SSF56176">
    <property type="entry name" value="FAD-binding/transporter-associated domain-like"/>
    <property type="match status" value="1"/>
</dbReference>
<evidence type="ECO:0000259" key="11">
    <source>
        <dbReference type="PROSITE" id="PS51846"/>
    </source>
</evidence>
<organism evidence="12 13">
    <name type="scientific">Microbacter margulisiae</name>
    <dbReference type="NCBI Taxonomy" id="1350067"/>
    <lineage>
        <taxon>Bacteria</taxon>
        <taxon>Pseudomonadati</taxon>
        <taxon>Bacteroidota</taxon>
        <taxon>Bacteroidia</taxon>
        <taxon>Bacteroidales</taxon>
        <taxon>Porphyromonadaceae</taxon>
        <taxon>Microbacter</taxon>
    </lineage>
</organism>
<evidence type="ECO:0000256" key="9">
    <source>
        <dbReference type="SAM" id="Phobius"/>
    </source>
</evidence>
<evidence type="ECO:0000313" key="12">
    <source>
        <dbReference type="EMBL" id="MBB3186413.1"/>
    </source>
</evidence>
<evidence type="ECO:0000256" key="8">
    <source>
        <dbReference type="PROSITE-ProRule" id="PRU01193"/>
    </source>
</evidence>
<dbReference type="AlphaFoldDB" id="A0A7W5DPL4"/>
<dbReference type="InterPro" id="IPR000644">
    <property type="entry name" value="CBS_dom"/>
</dbReference>
<dbReference type="PROSITE" id="PS51846">
    <property type="entry name" value="CNNM"/>
    <property type="match status" value="1"/>
</dbReference>
<dbReference type="EMBL" id="JACHYB010000001">
    <property type="protein sequence ID" value="MBB3186413.1"/>
    <property type="molecule type" value="Genomic_DNA"/>
</dbReference>